<dbReference type="GO" id="GO:0004497">
    <property type="term" value="F:monooxygenase activity"/>
    <property type="evidence" value="ECO:0007669"/>
    <property type="project" value="UniProtKB-KW"/>
</dbReference>
<keyword evidence="6" id="KW-0503">Monooxygenase</keyword>
<dbReference type="RefSeq" id="XP_018068120.1">
    <property type="nucleotide sequence ID" value="XM_018217715.1"/>
</dbReference>
<evidence type="ECO:0000256" key="4">
    <source>
        <dbReference type="ARBA" id="ARBA00023002"/>
    </source>
</evidence>
<dbReference type="KEGG" id="psco:LY89DRAFT_708919"/>
<dbReference type="EMBL" id="KQ947421">
    <property type="protein sequence ID" value="KUJ13765.1"/>
    <property type="molecule type" value="Genomic_DNA"/>
</dbReference>
<evidence type="ECO:0000256" key="1">
    <source>
        <dbReference type="ARBA" id="ARBA00001971"/>
    </source>
</evidence>
<name>A0A194X0P8_MOLSC</name>
<gene>
    <name evidence="7" type="ORF">LY89DRAFT_708919</name>
</gene>
<dbReference type="InterPro" id="IPR036396">
    <property type="entry name" value="Cyt_P450_sf"/>
</dbReference>
<keyword evidence="4" id="KW-0560">Oxidoreductase</keyword>
<evidence type="ECO:0000313" key="7">
    <source>
        <dbReference type="EMBL" id="KUJ13765.1"/>
    </source>
</evidence>
<dbReference type="SUPFAM" id="SSF48264">
    <property type="entry name" value="Cytochrome P450"/>
    <property type="match status" value="1"/>
</dbReference>
<evidence type="ECO:0000313" key="8">
    <source>
        <dbReference type="Proteomes" id="UP000070700"/>
    </source>
</evidence>
<keyword evidence="8" id="KW-1185">Reference proteome</keyword>
<dbReference type="AlphaFoldDB" id="A0A194X0P8"/>
<dbReference type="Proteomes" id="UP000070700">
    <property type="component" value="Unassembled WGS sequence"/>
</dbReference>
<dbReference type="OrthoDB" id="1470350at2759"/>
<evidence type="ECO:0000256" key="6">
    <source>
        <dbReference type="ARBA" id="ARBA00023033"/>
    </source>
</evidence>
<dbReference type="GO" id="GO:0020037">
    <property type="term" value="F:heme binding"/>
    <property type="evidence" value="ECO:0007669"/>
    <property type="project" value="InterPro"/>
</dbReference>
<dbReference type="GeneID" id="28827441"/>
<dbReference type="PANTHER" id="PTHR24287">
    <property type="entry name" value="P450, PUTATIVE (EUROFUNG)-RELATED"/>
    <property type="match status" value="1"/>
</dbReference>
<proteinExistence type="inferred from homology"/>
<dbReference type="Gene3D" id="1.10.630.10">
    <property type="entry name" value="Cytochrome P450"/>
    <property type="match status" value="1"/>
</dbReference>
<comment type="cofactor">
    <cofactor evidence="1">
        <name>heme</name>
        <dbReference type="ChEBI" id="CHEBI:30413"/>
    </cofactor>
</comment>
<reference evidence="7 8" key="1">
    <citation type="submission" date="2015-10" db="EMBL/GenBank/DDBJ databases">
        <title>Full genome of DAOMC 229536 Phialocephala scopiformis, a fungal endophyte of spruce producing the potent anti-insectan compound rugulosin.</title>
        <authorList>
            <consortium name="DOE Joint Genome Institute"/>
            <person name="Walker A.K."/>
            <person name="Frasz S.L."/>
            <person name="Seifert K.A."/>
            <person name="Miller J.D."/>
            <person name="Mondo S.J."/>
            <person name="Labutti K."/>
            <person name="Lipzen A."/>
            <person name="Dockter R."/>
            <person name="Kennedy M."/>
            <person name="Grigoriev I.V."/>
            <person name="Spatafora J.W."/>
        </authorList>
    </citation>
    <scope>NUCLEOTIDE SEQUENCE [LARGE SCALE GENOMIC DNA]</scope>
    <source>
        <strain evidence="7 8">CBS 120377</strain>
    </source>
</reference>
<comment type="similarity">
    <text evidence="2">Belongs to the cytochrome P450 family.</text>
</comment>
<keyword evidence="3" id="KW-0479">Metal-binding</keyword>
<dbReference type="GO" id="GO:0005506">
    <property type="term" value="F:iron ion binding"/>
    <property type="evidence" value="ECO:0007669"/>
    <property type="project" value="InterPro"/>
</dbReference>
<protein>
    <submittedName>
        <fullName evidence="7">Cytochrome P450</fullName>
    </submittedName>
</protein>
<evidence type="ECO:0000256" key="2">
    <source>
        <dbReference type="ARBA" id="ARBA00010617"/>
    </source>
</evidence>
<dbReference type="InterPro" id="IPR047146">
    <property type="entry name" value="Cyt_P450_E_CYP52_fungi"/>
</dbReference>
<sequence>MAKQMRDPIQLRYHVLGPFFPGRDGTTIAESNVQFQLAHHPNYWTQLRKQSLKETIRTTGPVARVWRVSLKDTVLPLGGGPDQKMIHNKDVWGDDVEEFKPERWIGRKPMWEFVCFWGGPRLCAAQQQVYTYVIYAMVRLTQRFESIENCDPVYEYVEGLMPSIESVNGVKVAFKNS</sequence>
<evidence type="ECO:0000256" key="5">
    <source>
        <dbReference type="ARBA" id="ARBA00023004"/>
    </source>
</evidence>
<dbReference type="GO" id="GO:0016705">
    <property type="term" value="F:oxidoreductase activity, acting on paired donors, with incorporation or reduction of molecular oxygen"/>
    <property type="evidence" value="ECO:0007669"/>
    <property type="project" value="InterPro"/>
</dbReference>
<evidence type="ECO:0000256" key="3">
    <source>
        <dbReference type="ARBA" id="ARBA00022723"/>
    </source>
</evidence>
<organism evidence="7 8">
    <name type="scientific">Mollisia scopiformis</name>
    <name type="common">Conifer needle endophyte fungus</name>
    <name type="synonym">Phialocephala scopiformis</name>
    <dbReference type="NCBI Taxonomy" id="149040"/>
    <lineage>
        <taxon>Eukaryota</taxon>
        <taxon>Fungi</taxon>
        <taxon>Dikarya</taxon>
        <taxon>Ascomycota</taxon>
        <taxon>Pezizomycotina</taxon>
        <taxon>Leotiomycetes</taxon>
        <taxon>Helotiales</taxon>
        <taxon>Mollisiaceae</taxon>
        <taxon>Mollisia</taxon>
    </lineage>
</organism>
<dbReference type="PANTHER" id="PTHR24287:SF19">
    <property type="entry name" value="CYTOCHROME P450"/>
    <property type="match status" value="1"/>
</dbReference>
<accession>A0A194X0P8</accession>
<keyword evidence="5" id="KW-0408">Iron</keyword>
<dbReference type="InParanoid" id="A0A194X0P8"/>